<comment type="caution">
    <text evidence="1">The sequence shown here is derived from an EMBL/GenBank/DDBJ whole genome shotgun (WGS) entry which is preliminary data.</text>
</comment>
<dbReference type="AlphaFoldDB" id="A0AAD8N6M9"/>
<protein>
    <submittedName>
        <fullName evidence="1">Uncharacterized protein</fullName>
    </submittedName>
</protein>
<accession>A0AAD8N6M9</accession>
<dbReference type="Proteomes" id="UP001237642">
    <property type="component" value="Unassembled WGS sequence"/>
</dbReference>
<evidence type="ECO:0000313" key="1">
    <source>
        <dbReference type="EMBL" id="KAK1398719.1"/>
    </source>
</evidence>
<gene>
    <name evidence="1" type="ORF">POM88_008582</name>
</gene>
<dbReference type="EMBL" id="JAUIZM010000002">
    <property type="protein sequence ID" value="KAK1398719.1"/>
    <property type="molecule type" value="Genomic_DNA"/>
</dbReference>
<organism evidence="1 2">
    <name type="scientific">Heracleum sosnowskyi</name>
    <dbReference type="NCBI Taxonomy" id="360622"/>
    <lineage>
        <taxon>Eukaryota</taxon>
        <taxon>Viridiplantae</taxon>
        <taxon>Streptophyta</taxon>
        <taxon>Embryophyta</taxon>
        <taxon>Tracheophyta</taxon>
        <taxon>Spermatophyta</taxon>
        <taxon>Magnoliopsida</taxon>
        <taxon>eudicotyledons</taxon>
        <taxon>Gunneridae</taxon>
        <taxon>Pentapetalae</taxon>
        <taxon>asterids</taxon>
        <taxon>campanulids</taxon>
        <taxon>Apiales</taxon>
        <taxon>Apiaceae</taxon>
        <taxon>Apioideae</taxon>
        <taxon>apioid superclade</taxon>
        <taxon>Tordylieae</taxon>
        <taxon>Tordyliinae</taxon>
        <taxon>Heracleum</taxon>
    </lineage>
</organism>
<sequence length="191" mass="22514">MHLVKWNKVCLPKKLGGLGFSSIEAKNEAMLSKWWWKWIKDRDKLWRKVLADKYSLNSYQGLEQVENNFGMSEVMKGILALSSNQAQRDLLHFENYSWVVGNGRDLPPYKEMWTRELGEWEKPISLELYELILNIRCNHKEDEDIQSHSKSLKGILALVRGYNLKQAWEIVVSSTFWTLWLARNEHIFKGT</sequence>
<reference evidence="1" key="1">
    <citation type="submission" date="2023-02" db="EMBL/GenBank/DDBJ databases">
        <title>Genome of toxic invasive species Heracleum sosnowskyi carries increased number of genes despite the absence of recent whole-genome duplications.</title>
        <authorList>
            <person name="Schelkunov M."/>
            <person name="Shtratnikova V."/>
            <person name="Makarenko M."/>
            <person name="Klepikova A."/>
            <person name="Omelchenko D."/>
            <person name="Novikova G."/>
            <person name="Obukhova E."/>
            <person name="Bogdanov V."/>
            <person name="Penin A."/>
            <person name="Logacheva M."/>
        </authorList>
    </citation>
    <scope>NUCLEOTIDE SEQUENCE</scope>
    <source>
        <strain evidence="1">Hsosn_3</strain>
        <tissue evidence="1">Leaf</tissue>
    </source>
</reference>
<reference evidence="1" key="2">
    <citation type="submission" date="2023-05" db="EMBL/GenBank/DDBJ databases">
        <authorList>
            <person name="Schelkunov M.I."/>
        </authorList>
    </citation>
    <scope>NUCLEOTIDE SEQUENCE</scope>
    <source>
        <strain evidence="1">Hsosn_3</strain>
        <tissue evidence="1">Leaf</tissue>
    </source>
</reference>
<proteinExistence type="predicted"/>
<keyword evidence="2" id="KW-1185">Reference proteome</keyword>
<name>A0AAD8N6M9_9APIA</name>
<evidence type="ECO:0000313" key="2">
    <source>
        <dbReference type="Proteomes" id="UP001237642"/>
    </source>
</evidence>